<dbReference type="EMBL" id="FAXN01000051">
    <property type="protein sequence ID" value="CUV65895.1"/>
    <property type="molecule type" value="Genomic_DNA"/>
</dbReference>
<evidence type="ECO:0000313" key="2">
    <source>
        <dbReference type="EMBL" id="CUV65895.1"/>
    </source>
</evidence>
<dbReference type="AlphaFoldDB" id="A0A0S4XNK4"/>
<gene>
    <name evidence="2" type="ORF">BN3087_50002</name>
</gene>
<proteinExistence type="predicted"/>
<sequence>MNKLLIIPALFMLGGCVNQSVTQNNNTPPKTLSQEESIKVDAINKINGFVNLIKPLLMSSLKADPTGESGMDMCSASAQELTKDYNKKLSSDIKIRRTALKYRNVLNKPDNMDKQVMNQMIASKNISPVMIKTKNGYRVYQPLANLQPCLVCHGDMNDMNPKTVAKIKKYYPKDLANGFKLNDFRGVVVAEIKK</sequence>
<name>A0A0S4XNK4_9BACT</name>
<protein>
    <submittedName>
        <fullName evidence="2">Cytochrome c family protein</fullName>
    </submittedName>
</protein>
<accession>A0A0S4XNK4</accession>
<dbReference type="PROSITE" id="PS51257">
    <property type="entry name" value="PROKAR_LIPOPROTEIN"/>
    <property type="match status" value="1"/>
</dbReference>
<organism evidence="2">
    <name type="scientific">Sulfurovum sp. enrichment culture clone C5</name>
    <dbReference type="NCBI Taxonomy" id="497650"/>
    <lineage>
        <taxon>Bacteria</taxon>
        <taxon>Pseudomonadati</taxon>
        <taxon>Campylobacterota</taxon>
        <taxon>Epsilonproteobacteria</taxon>
        <taxon>Campylobacterales</taxon>
        <taxon>Sulfurovaceae</taxon>
        <taxon>Sulfurovum</taxon>
        <taxon>environmental samples</taxon>
    </lineage>
</organism>
<feature type="domain" description="Tll0287-like" evidence="1">
    <location>
        <begin position="53"/>
        <end position="190"/>
    </location>
</feature>
<dbReference type="InterPro" id="IPR021796">
    <property type="entry name" value="Tll0287-like_dom"/>
</dbReference>
<dbReference type="Pfam" id="PF11845">
    <property type="entry name" value="Tll0287-like"/>
    <property type="match status" value="1"/>
</dbReference>
<evidence type="ECO:0000259" key="1">
    <source>
        <dbReference type="Pfam" id="PF11845"/>
    </source>
</evidence>
<reference evidence="2" key="1">
    <citation type="submission" date="2015-11" db="EMBL/GenBank/DDBJ databases">
        <authorList>
            <person name="Zhang Y."/>
            <person name="Guo Z."/>
        </authorList>
    </citation>
    <scope>NUCLEOTIDE SEQUENCE</scope>
    <source>
        <strain evidence="2">BN30871</strain>
    </source>
</reference>